<keyword evidence="1 2" id="KW-0732">Signal</keyword>
<protein>
    <submittedName>
        <fullName evidence="4">Transporter substrate-binding domain-containing protein</fullName>
    </submittedName>
</protein>
<dbReference type="SMART" id="SM00062">
    <property type="entry name" value="PBPb"/>
    <property type="match status" value="1"/>
</dbReference>
<dbReference type="OrthoDB" id="9774451at2"/>
<feature type="chain" id="PRO_5039167762" evidence="2">
    <location>
        <begin position="22"/>
        <end position="270"/>
    </location>
</feature>
<dbReference type="RefSeq" id="WP_153495824.1">
    <property type="nucleotide sequence ID" value="NZ_CBCRWP010000005.1"/>
</dbReference>
<proteinExistence type="predicted"/>
<evidence type="ECO:0000313" key="4">
    <source>
        <dbReference type="EMBL" id="MQW39140.1"/>
    </source>
</evidence>
<dbReference type="Proteomes" id="UP000439550">
    <property type="component" value="Unassembled WGS sequence"/>
</dbReference>
<sequence>MKLKQLIQLTIVLSAIGMLSACQKSSPQTSLDKIKSKGVLTIAMSPDDPPFEYQTIKNGKNTIVGSDVDLAQAIGKKLGVKVKFQTMDFNNVLTNLGMGKVDMAISDISYTPARAKTYDLSKVYYHTANVLLIKKSNVNKYKTLSDLDGKKLAVQKGTIQEQLTQQKLLKTTAISLSQMGDEVNELKSGQVAGSVMEEMSAESFVSVNPDLMIAKITLPELSNSSGMVVALPKHSSALKSKVDAVIDQLQKDGAIDQSVKKNYALSQANK</sequence>
<dbReference type="EMBL" id="WITJ01000005">
    <property type="protein sequence ID" value="MQW39140.1"/>
    <property type="molecule type" value="Genomic_DNA"/>
</dbReference>
<evidence type="ECO:0000256" key="1">
    <source>
        <dbReference type="ARBA" id="ARBA00022729"/>
    </source>
</evidence>
<reference evidence="4 5" key="1">
    <citation type="submission" date="2019-10" db="EMBL/GenBank/DDBJ databases">
        <authorList>
            <person name="Dong K."/>
        </authorList>
    </citation>
    <scope>NUCLEOTIDE SEQUENCE [LARGE SCALE GENOMIC DNA]</scope>
    <source>
        <strain evidence="4 5">DSM 28960</strain>
    </source>
</reference>
<evidence type="ECO:0000259" key="3">
    <source>
        <dbReference type="SMART" id="SM00062"/>
    </source>
</evidence>
<dbReference type="PANTHER" id="PTHR35936:SF17">
    <property type="entry name" value="ARGININE-BINDING EXTRACELLULAR PROTEIN ARTP"/>
    <property type="match status" value="1"/>
</dbReference>
<dbReference type="Gene3D" id="3.40.190.10">
    <property type="entry name" value="Periplasmic binding protein-like II"/>
    <property type="match status" value="2"/>
</dbReference>
<comment type="caution">
    <text evidence="4">The sequence shown here is derived from an EMBL/GenBank/DDBJ whole genome shotgun (WGS) entry which is preliminary data.</text>
</comment>
<dbReference type="PROSITE" id="PS51257">
    <property type="entry name" value="PROKAR_LIPOPROTEIN"/>
    <property type="match status" value="1"/>
</dbReference>
<evidence type="ECO:0000313" key="5">
    <source>
        <dbReference type="Proteomes" id="UP000439550"/>
    </source>
</evidence>
<dbReference type="InterPro" id="IPR001638">
    <property type="entry name" value="Solute-binding_3/MltF_N"/>
</dbReference>
<accession>A0A7X1Z7E0</accession>
<dbReference type="AlphaFoldDB" id="A0A7X1Z7E0"/>
<dbReference type="Pfam" id="PF00497">
    <property type="entry name" value="SBP_bac_3"/>
    <property type="match status" value="1"/>
</dbReference>
<organism evidence="4 5">
    <name type="scientific">Lactococcus hircilactis</name>
    <dbReference type="NCBI Taxonomy" id="1494462"/>
    <lineage>
        <taxon>Bacteria</taxon>
        <taxon>Bacillati</taxon>
        <taxon>Bacillota</taxon>
        <taxon>Bacilli</taxon>
        <taxon>Lactobacillales</taxon>
        <taxon>Streptococcaceae</taxon>
        <taxon>Lactococcus</taxon>
    </lineage>
</organism>
<evidence type="ECO:0000256" key="2">
    <source>
        <dbReference type="SAM" id="SignalP"/>
    </source>
</evidence>
<feature type="signal peptide" evidence="2">
    <location>
        <begin position="1"/>
        <end position="21"/>
    </location>
</feature>
<gene>
    <name evidence="4" type="ORF">GHI93_04195</name>
</gene>
<dbReference type="PANTHER" id="PTHR35936">
    <property type="entry name" value="MEMBRANE-BOUND LYTIC MUREIN TRANSGLYCOSYLASE F"/>
    <property type="match status" value="1"/>
</dbReference>
<name>A0A7X1Z7E0_9LACT</name>
<keyword evidence="5" id="KW-1185">Reference proteome</keyword>
<dbReference type="SUPFAM" id="SSF53850">
    <property type="entry name" value="Periplasmic binding protein-like II"/>
    <property type="match status" value="1"/>
</dbReference>
<feature type="domain" description="Solute-binding protein family 3/N-terminal" evidence="3">
    <location>
        <begin position="39"/>
        <end position="266"/>
    </location>
</feature>